<evidence type="ECO:0000313" key="2">
    <source>
        <dbReference type="EMBL" id="QCP12349.1"/>
    </source>
</evidence>
<dbReference type="EMBL" id="JACHXS010000005">
    <property type="protein sequence ID" value="MBB3222111.1"/>
    <property type="molecule type" value="Genomic_DNA"/>
</dbReference>
<dbReference type="AlphaFoldDB" id="A0A4P8HR83"/>
<keyword evidence="3" id="KW-1185">Reference proteome</keyword>
<proteinExistence type="predicted"/>
<accession>A0A4P8HR83</accession>
<dbReference type="EMBL" id="CP040017">
    <property type="protein sequence ID" value="QCP12349.1"/>
    <property type="molecule type" value="Genomic_DNA"/>
</dbReference>
<sequence length="76" mass="8769">MDHYDEESNELLQETIDRGYIEEGSAANGVARQCFDQGYDSLTDKQKAVYDLQVVPHLTKIVTERETEMRMRGMPD</sequence>
<protein>
    <submittedName>
        <fullName evidence="1">Uncharacterized protein</fullName>
    </submittedName>
</protein>
<dbReference type="OrthoDB" id="6057991at2"/>
<evidence type="ECO:0000313" key="1">
    <source>
        <dbReference type="EMBL" id="MBB3222111.1"/>
    </source>
</evidence>
<dbReference type="RefSeq" id="WP_137315185.1">
    <property type="nucleotide sequence ID" value="NZ_CP040017.1"/>
</dbReference>
<dbReference type="Proteomes" id="UP000584325">
    <property type="component" value="Unassembled WGS sequence"/>
</dbReference>
<reference evidence="1 4" key="2">
    <citation type="submission" date="2020-08" db="EMBL/GenBank/DDBJ databases">
        <title>Genomic Encyclopedia of Type Strains, Phase III (KMG-III): the genomes of soil and plant-associated and newly described type strains.</title>
        <authorList>
            <person name="Whitman W."/>
        </authorList>
    </citation>
    <scope>NUCLEOTIDE SEQUENCE [LARGE SCALE GENOMIC DNA]</scope>
    <source>
        <strain evidence="1 4">CECT 7753</strain>
    </source>
</reference>
<dbReference type="Proteomes" id="UP000298763">
    <property type="component" value="Chromosome"/>
</dbReference>
<name>A0A4P8HR83_9BURK</name>
<evidence type="ECO:0000313" key="3">
    <source>
        <dbReference type="Proteomes" id="UP000298763"/>
    </source>
</evidence>
<evidence type="ECO:0000313" key="4">
    <source>
        <dbReference type="Proteomes" id="UP000584325"/>
    </source>
</evidence>
<gene>
    <name evidence="2" type="ORF">FCL38_19430</name>
    <name evidence="1" type="ORF">FHS02_002930</name>
</gene>
<reference evidence="2 3" key="1">
    <citation type="submission" date="2019-05" db="EMBL/GenBank/DDBJ databases">
        <title>Draft Genome Sequences of Six Type Strains of the Genus Massilia.</title>
        <authorList>
            <person name="Miess H."/>
            <person name="Frediansyhah A."/>
            <person name="Gross H."/>
        </authorList>
    </citation>
    <scope>NUCLEOTIDE SEQUENCE [LARGE SCALE GENOMIC DNA]</scope>
    <source>
        <strain evidence="2 3">DSMZ 26121</strain>
    </source>
</reference>
<organism evidence="1 4">
    <name type="scientific">Pseudoduganella umbonata</name>
    <dbReference type="NCBI Taxonomy" id="864828"/>
    <lineage>
        <taxon>Bacteria</taxon>
        <taxon>Pseudomonadati</taxon>
        <taxon>Pseudomonadota</taxon>
        <taxon>Betaproteobacteria</taxon>
        <taxon>Burkholderiales</taxon>
        <taxon>Oxalobacteraceae</taxon>
        <taxon>Telluria group</taxon>
        <taxon>Pseudoduganella</taxon>
    </lineage>
</organism>